<dbReference type="RefSeq" id="WP_238599620.1">
    <property type="nucleotide sequence ID" value="NZ_JBJGBV010000021.1"/>
</dbReference>
<dbReference type="InterPro" id="IPR013362">
    <property type="entry name" value="Pilus_4_PilV"/>
</dbReference>
<dbReference type="NCBIfam" id="TIGR02523">
    <property type="entry name" value="type_IV_pilV"/>
    <property type="match status" value="1"/>
</dbReference>
<proteinExistence type="predicted"/>
<keyword evidence="1" id="KW-0812">Transmembrane</keyword>
<sequence length="177" mass="18142">MVEGRKSSQVGMTLIEVLVSVLILGIGLLGAAAIQLNALRYTDSSAMTSQASFIAYDMMDRIRANVDGNAANNSANVLASYALASLANAPAASASNMSNAVTQDLADFSTNITNFAGASGAASKIVIAKPVVTITITWDDTRAAAASDTFLGRTPGATNPQQFVLSSRIGVNDVVAP</sequence>
<keyword evidence="1" id="KW-0472">Membrane</keyword>
<dbReference type="Pfam" id="PF07963">
    <property type="entry name" value="N_methyl"/>
    <property type="match status" value="1"/>
</dbReference>
<keyword evidence="3" id="KW-1185">Reference proteome</keyword>
<dbReference type="AlphaFoldDB" id="A0A1Y3NZ47"/>
<evidence type="ECO:0000313" key="2">
    <source>
        <dbReference type="EMBL" id="OUM71772.1"/>
    </source>
</evidence>
<name>A0A1Y3NZ47_9PSED</name>
<keyword evidence="1" id="KW-1133">Transmembrane helix</keyword>
<reference evidence="2 3" key="1">
    <citation type="journal article" date="2017" name="Syst. Appl. Microbiol.">
        <title>Pseudomonas caspiana sp. nov., a citrus pathogen in the Pseudomonas syringae phylogenetic group.</title>
        <authorList>
            <person name="Busquets A."/>
            <person name="Gomila M."/>
            <person name="Beiki F."/>
            <person name="Mulet M."/>
            <person name="Rahimian H."/>
            <person name="Garcia-Valdes E."/>
            <person name="Lalucat J."/>
        </authorList>
    </citation>
    <scope>NUCLEOTIDE SEQUENCE [LARGE SCALE GENOMIC DNA]</scope>
    <source>
        <strain evidence="2 3">FBF102</strain>
    </source>
</reference>
<dbReference type="Proteomes" id="UP000195440">
    <property type="component" value="Unassembled WGS sequence"/>
</dbReference>
<protein>
    <submittedName>
        <fullName evidence="2">Type IV pilus modification protein PilV</fullName>
    </submittedName>
</protein>
<dbReference type="EMBL" id="LOHF01000023">
    <property type="protein sequence ID" value="OUM71772.1"/>
    <property type="molecule type" value="Genomic_DNA"/>
</dbReference>
<gene>
    <name evidence="2" type="ORF">AUC60_21745</name>
</gene>
<accession>A0A1Y3NZ47</accession>
<evidence type="ECO:0000256" key="1">
    <source>
        <dbReference type="SAM" id="Phobius"/>
    </source>
</evidence>
<dbReference type="InterPro" id="IPR012902">
    <property type="entry name" value="N_methyl_site"/>
</dbReference>
<comment type="caution">
    <text evidence="2">The sequence shown here is derived from an EMBL/GenBank/DDBJ whole genome shotgun (WGS) entry which is preliminary data.</text>
</comment>
<dbReference type="NCBIfam" id="TIGR02532">
    <property type="entry name" value="IV_pilin_GFxxxE"/>
    <property type="match status" value="1"/>
</dbReference>
<evidence type="ECO:0000313" key="3">
    <source>
        <dbReference type="Proteomes" id="UP000195440"/>
    </source>
</evidence>
<feature type="transmembrane region" description="Helical" evidence="1">
    <location>
        <begin position="12"/>
        <end position="34"/>
    </location>
</feature>
<organism evidence="2 3">
    <name type="scientific">Pseudomonas caspiana</name>
    <dbReference type="NCBI Taxonomy" id="1451454"/>
    <lineage>
        <taxon>Bacteria</taxon>
        <taxon>Pseudomonadati</taxon>
        <taxon>Pseudomonadota</taxon>
        <taxon>Gammaproteobacteria</taxon>
        <taxon>Pseudomonadales</taxon>
        <taxon>Pseudomonadaceae</taxon>
        <taxon>Pseudomonas</taxon>
    </lineage>
</organism>